<keyword evidence="1" id="KW-0808">Transferase</keyword>
<dbReference type="GO" id="GO:0016301">
    <property type="term" value="F:kinase activity"/>
    <property type="evidence" value="ECO:0007669"/>
    <property type="project" value="UniProtKB-KW"/>
</dbReference>
<dbReference type="PANTHER" id="PTHR12149:SF8">
    <property type="entry name" value="PROTEIN-RIBULOSAMINE 3-KINASE"/>
    <property type="match status" value="1"/>
</dbReference>
<dbReference type="PANTHER" id="PTHR12149">
    <property type="entry name" value="FRUCTOSAMINE 3 KINASE-RELATED PROTEIN"/>
    <property type="match status" value="1"/>
</dbReference>
<keyword evidence="1" id="KW-0418">Kinase</keyword>
<dbReference type="EMBL" id="AUZX01012471">
    <property type="protein sequence ID" value="EQD39209.1"/>
    <property type="molecule type" value="Genomic_DNA"/>
</dbReference>
<dbReference type="SUPFAM" id="SSF56112">
    <property type="entry name" value="Protein kinase-like (PK-like)"/>
    <property type="match status" value="1"/>
</dbReference>
<dbReference type="InterPro" id="IPR016477">
    <property type="entry name" value="Fructo-/Ketosamine-3-kinase"/>
</dbReference>
<sequence length="106" mass="11728">MDRYGGAATADSERRLGEGLAALHSVTADRFGWCHDNHIGPTPQVNGWLAEWAAFWRERRLRPQLALAIRRGHGDLLADTGARLLEVLEVLLVDHGPLPSLLRRGS</sequence>
<comment type="caution">
    <text evidence="1">The sequence shown here is derived from an EMBL/GenBank/DDBJ whole genome shotgun (WGS) entry which is preliminary data.</text>
</comment>
<reference evidence="1" key="1">
    <citation type="submission" date="2013-08" db="EMBL/GenBank/DDBJ databases">
        <authorList>
            <person name="Mendez C."/>
            <person name="Richter M."/>
            <person name="Ferrer M."/>
            <person name="Sanchez J."/>
        </authorList>
    </citation>
    <scope>NUCLEOTIDE SEQUENCE</scope>
</reference>
<dbReference type="InterPro" id="IPR011009">
    <property type="entry name" value="Kinase-like_dom_sf"/>
</dbReference>
<reference evidence="1" key="2">
    <citation type="journal article" date="2014" name="ISME J.">
        <title>Microbial stratification in low pH oxic and suboxic macroscopic growths along an acid mine drainage.</title>
        <authorList>
            <person name="Mendez-Garcia C."/>
            <person name="Mesa V."/>
            <person name="Sprenger R.R."/>
            <person name="Richter M."/>
            <person name="Diez M.S."/>
            <person name="Solano J."/>
            <person name="Bargiela R."/>
            <person name="Golyshina O.V."/>
            <person name="Manteca A."/>
            <person name="Ramos J.L."/>
            <person name="Gallego J.R."/>
            <person name="Llorente I."/>
            <person name="Martins Dos Santos V.A."/>
            <person name="Jensen O.N."/>
            <person name="Pelaez A.I."/>
            <person name="Sanchez J."/>
            <person name="Ferrer M."/>
        </authorList>
    </citation>
    <scope>NUCLEOTIDE SEQUENCE</scope>
</reference>
<name>T1AE01_9ZZZZ</name>
<gene>
    <name evidence="1" type="ORF">B1A_16964</name>
</gene>
<accession>T1AE01</accession>
<proteinExistence type="predicted"/>
<dbReference type="AlphaFoldDB" id="T1AE01"/>
<feature type="non-terminal residue" evidence="1">
    <location>
        <position position="106"/>
    </location>
</feature>
<protein>
    <submittedName>
        <fullName evidence="1">Fructosamine/Ketosamine-3-kinase</fullName>
    </submittedName>
</protein>
<dbReference type="Pfam" id="PF03881">
    <property type="entry name" value="Fructosamin_kin"/>
    <property type="match status" value="1"/>
</dbReference>
<evidence type="ECO:0000313" key="1">
    <source>
        <dbReference type="EMBL" id="EQD39209.1"/>
    </source>
</evidence>
<dbReference type="Gene3D" id="3.90.1200.10">
    <property type="match status" value="1"/>
</dbReference>
<organism evidence="1">
    <name type="scientific">mine drainage metagenome</name>
    <dbReference type="NCBI Taxonomy" id="410659"/>
    <lineage>
        <taxon>unclassified sequences</taxon>
        <taxon>metagenomes</taxon>
        <taxon>ecological metagenomes</taxon>
    </lineage>
</organism>